<feature type="transmembrane region" description="Helical" evidence="5">
    <location>
        <begin position="52"/>
        <end position="72"/>
    </location>
</feature>
<feature type="transmembrane region" description="Helical" evidence="5">
    <location>
        <begin position="237"/>
        <end position="258"/>
    </location>
</feature>
<feature type="transmembrane region" description="Helical" evidence="5">
    <location>
        <begin position="337"/>
        <end position="362"/>
    </location>
</feature>
<dbReference type="SUPFAM" id="SSF103473">
    <property type="entry name" value="MFS general substrate transporter"/>
    <property type="match status" value="1"/>
</dbReference>
<dbReference type="GeneID" id="85443414"/>
<name>A0AAD8UX32_9PEZI</name>
<dbReference type="GO" id="GO:0016020">
    <property type="term" value="C:membrane"/>
    <property type="evidence" value="ECO:0007669"/>
    <property type="project" value="UniProtKB-SubCell"/>
</dbReference>
<feature type="transmembrane region" description="Helical" evidence="5">
    <location>
        <begin position="115"/>
        <end position="135"/>
    </location>
</feature>
<keyword evidence="3 5" id="KW-1133">Transmembrane helix</keyword>
<feature type="transmembrane region" description="Helical" evidence="5">
    <location>
        <begin position="142"/>
        <end position="162"/>
    </location>
</feature>
<evidence type="ECO:0000256" key="1">
    <source>
        <dbReference type="ARBA" id="ARBA00004141"/>
    </source>
</evidence>
<dbReference type="PANTHER" id="PTHR23507">
    <property type="entry name" value="ZGC:174356"/>
    <property type="match status" value="1"/>
</dbReference>
<dbReference type="EMBL" id="JAHLJV010000115">
    <property type="protein sequence ID" value="KAK1570030.1"/>
    <property type="molecule type" value="Genomic_DNA"/>
</dbReference>
<proteinExistence type="predicted"/>
<evidence type="ECO:0000256" key="2">
    <source>
        <dbReference type="ARBA" id="ARBA00022692"/>
    </source>
</evidence>
<dbReference type="AlphaFoldDB" id="A0AAD8UX32"/>
<dbReference type="InterPro" id="IPR011701">
    <property type="entry name" value="MFS"/>
</dbReference>
<dbReference type="GO" id="GO:0022857">
    <property type="term" value="F:transmembrane transporter activity"/>
    <property type="evidence" value="ECO:0007669"/>
    <property type="project" value="InterPro"/>
</dbReference>
<comment type="subcellular location">
    <subcellularLocation>
        <location evidence="1">Membrane</location>
        <topology evidence="1">Multi-pass membrane protein</topology>
    </subcellularLocation>
</comment>
<dbReference type="Pfam" id="PF07690">
    <property type="entry name" value="MFS_1"/>
    <property type="match status" value="1"/>
</dbReference>
<feature type="transmembrane region" description="Helical" evidence="5">
    <location>
        <begin position="398"/>
        <end position="417"/>
    </location>
</feature>
<dbReference type="RefSeq" id="XP_060408212.1">
    <property type="nucleotide sequence ID" value="XM_060559174.1"/>
</dbReference>
<keyword evidence="2 5" id="KW-0812">Transmembrane</keyword>
<feature type="transmembrane region" description="Helical" evidence="5">
    <location>
        <begin position="300"/>
        <end position="317"/>
    </location>
</feature>
<evidence type="ECO:0000256" key="5">
    <source>
        <dbReference type="SAM" id="Phobius"/>
    </source>
</evidence>
<dbReference type="CDD" id="cd06174">
    <property type="entry name" value="MFS"/>
    <property type="match status" value="1"/>
</dbReference>
<feature type="transmembrane region" description="Helical" evidence="5">
    <location>
        <begin position="174"/>
        <end position="198"/>
    </location>
</feature>
<keyword evidence="7" id="KW-1185">Reference proteome</keyword>
<gene>
    <name evidence="6" type="ORF">LY79DRAFT_570639</name>
</gene>
<feature type="transmembrane region" description="Helical" evidence="5">
    <location>
        <begin position="210"/>
        <end position="231"/>
    </location>
</feature>
<evidence type="ECO:0000256" key="3">
    <source>
        <dbReference type="ARBA" id="ARBA00022989"/>
    </source>
</evidence>
<feature type="transmembrane region" description="Helical" evidence="5">
    <location>
        <begin position="467"/>
        <end position="487"/>
    </location>
</feature>
<reference evidence="6" key="1">
    <citation type="submission" date="2021-06" db="EMBL/GenBank/DDBJ databases">
        <title>Comparative genomics, transcriptomics and evolutionary studies reveal genomic signatures of adaptation to plant cell wall in hemibiotrophic fungi.</title>
        <authorList>
            <consortium name="DOE Joint Genome Institute"/>
            <person name="Baroncelli R."/>
            <person name="Diaz J.F."/>
            <person name="Benocci T."/>
            <person name="Peng M."/>
            <person name="Battaglia E."/>
            <person name="Haridas S."/>
            <person name="Andreopoulos W."/>
            <person name="Labutti K."/>
            <person name="Pangilinan J."/>
            <person name="Floch G.L."/>
            <person name="Makela M.R."/>
            <person name="Henrissat B."/>
            <person name="Grigoriev I.V."/>
            <person name="Crouch J.A."/>
            <person name="De Vries R.P."/>
            <person name="Sukno S.A."/>
            <person name="Thon M.R."/>
        </authorList>
    </citation>
    <scope>NUCLEOTIDE SEQUENCE</scope>
    <source>
        <strain evidence="6">CBS 125086</strain>
    </source>
</reference>
<evidence type="ECO:0000313" key="6">
    <source>
        <dbReference type="EMBL" id="KAK1570030.1"/>
    </source>
</evidence>
<organism evidence="6 7">
    <name type="scientific">Colletotrichum navitas</name>
    <dbReference type="NCBI Taxonomy" id="681940"/>
    <lineage>
        <taxon>Eukaryota</taxon>
        <taxon>Fungi</taxon>
        <taxon>Dikarya</taxon>
        <taxon>Ascomycota</taxon>
        <taxon>Pezizomycotina</taxon>
        <taxon>Sordariomycetes</taxon>
        <taxon>Hypocreomycetidae</taxon>
        <taxon>Glomerellales</taxon>
        <taxon>Glomerellaceae</taxon>
        <taxon>Colletotrichum</taxon>
        <taxon>Colletotrichum graminicola species complex</taxon>
    </lineage>
</organism>
<feature type="transmembrane region" description="Helical" evidence="5">
    <location>
        <begin position="429"/>
        <end position="455"/>
    </location>
</feature>
<protein>
    <submittedName>
        <fullName evidence="6">Major facilitator superfamily domain-containing protein</fullName>
    </submittedName>
</protein>
<feature type="transmembrane region" description="Helical" evidence="5">
    <location>
        <begin position="374"/>
        <end position="392"/>
    </location>
</feature>
<accession>A0AAD8UX32</accession>
<dbReference type="PANTHER" id="PTHR23507:SF1">
    <property type="entry name" value="FI18259P1-RELATED"/>
    <property type="match status" value="1"/>
</dbReference>
<evidence type="ECO:0000256" key="4">
    <source>
        <dbReference type="ARBA" id="ARBA00023136"/>
    </source>
</evidence>
<keyword evidence="4 5" id="KW-0472">Membrane</keyword>
<dbReference type="Proteomes" id="UP001230504">
    <property type="component" value="Unassembled WGS sequence"/>
</dbReference>
<evidence type="ECO:0000313" key="7">
    <source>
        <dbReference type="Proteomes" id="UP001230504"/>
    </source>
</evidence>
<comment type="caution">
    <text evidence="6">The sequence shown here is derived from an EMBL/GenBank/DDBJ whole genome shotgun (WGS) entry which is preliminary data.</text>
</comment>
<dbReference type="InterPro" id="IPR036259">
    <property type="entry name" value="MFS_trans_sf"/>
</dbReference>
<sequence>MSRQYYKIRSTNHIKGGEVTPLLTPPSSLAGGNLAGGNLAGGEKPTPHKSRVIIAICIFLIVIIELGAHLIAIPLNQVLEAIICHNLEPQMSPSAADDLRCKEEFVQSELSIIRGWQRTLEFIPGLLTAVPYGYFADRRGRGIVLTLSLLGITLSQAFQILICTLPTVCSIRMTWLSALFTFIGGGPAVFTALVYAIAGECVNSEHRSTVFSYLSAAAVGGELIASPLVYLSMRINVWLSIYIGLGCLVLATVVAFTFTKTSELRAETIIKSHPCHYTTRSKRTNLRQAVSWVLWKDRSILLLMFTFLLTTLGHFQHEILLQYVTKRYNWSWSEASLLLSIRAFLNLVLLIILIPSATYFLVYKWPMSVQYTKLFLARASAVLLTVGGFVIGLAYTPIFLMMGLGIFTLGSGYRLLIRSFLASIFEEDVAMLYTLMSMFDTIGTLIAGPFLSALFRTGMDWGNAWLGMPYIVIGCLLSVVTATVFSARWSNLQQIRNSSEIDQQSDC</sequence>
<dbReference type="Gene3D" id="1.20.1250.20">
    <property type="entry name" value="MFS general substrate transporter like domains"/>
    <property type="match status" value="1"/>
</dbReference>